<organism evidence="1 2">
    <name type="scientific">Pseudoalteromonas denitrificans DSM 6059</name>
    <dbReference type="NCBI Taxonomy" id="1123010"/>
    <lineage>
        <taxon>Bacteria</taxon>
        <taxon>Pseudomonadati</taxon>
        <taxon>Pseudomonadota</taxon>
        <taxon>Gammaproteobacteria</taxon>
        <taxon>Alteromonadales</taxon>
        <taxon>Pseudoalteromonadaceae</taxon>
        <taxon>Pseudoalteromonas</taxon>
    </lineage>
</organism>
<dbReference type="STRING" id="1123010.SAMN02745724_02502"/>
<gene>
    <name evidence="1" type="ORF">SAMN02745724_02502</name>
</gene>
<sequence>MKIILGIVILSALVFLFAPQEVYRIIDLINSDAQKFKPTVLGRLVFSDKNEVQHNFTLKRSGYYELGVLLNDSRIRIDSIEKQFNGEVLLEIYSKDKDLVFAENITKPKYFKPIDGNIDFAKKVALITVSLNTFKDGKNYYAKIKIPSRNDFLTSNVGELYFNLSGYY</sequence>
<protein>
    <submittedName>
        <fullName evidence="1">Uncharacterized protein</fullName>
    </submittedName>
</protein>
<keyword evidence="2" id="KW-1185">Reference proteome</keyword>
<dbReference type="RefSeq" id="WP_091984242.1">
    <property type="nucleotide sequence ID" value="NZ_FOLO01000017.1"/>
</dbReference>
<proteinExistence type="predicted"/>
<evidence type="ECO:0000313" key="1">
    <source>
        <dbReference type="EMBL" id="SFC76352.1"/>
    </source>
</evidence>
<dbReference type="OrthoDB" id="9934655at2"/>
<evidence type="ECO:0000313" key="2">
    <source>
        <dbReference type="Proteomes" id="UP000198862"/>
    </source>
</evidence>
<reference evidence="1 2" key="1">
    <citation type="submission" date="2016-10" db="EMBL/GenBank/DDBJ databases">
        <authorList>
            <person name="de Groot N.N."/>
        </authorList>
    </citation>
    <scope>NUCLEOTIDE SEQUENCE [LARGE SCALE GENOMIC DNA]</scope>
    <source>
        <strain evidence="1 2">DSM 6059</strain>
    </source>
</reference>
<accession>A0A1I1LV53</accession>
<dbReference type="EMBL" id="FOLO01000017">
    <property type="protein sequence ID" value="SFC76352.1"/>
    <property type="molecule type" value="Genomic_DNA"/>
</dbReference>
<dbReference type="AlphaFoldDB" id="A0A1I1LV53"/>
<name>A0A1I1LV53_9GAMM</name>
<dbReference type="Proteomes" id="UP000198862">
    <property type="component" value="Unassembled WGS sequence"/>
</dbReference>